<dbReference type="RefSeq" id="WP_124969524.1">
    <property type="nucleotide sequence ID" value="NZ_RQVS01000002.1"/>
</dbReference>
<protein>
    <submittedName>
        <fullName evidence="6">TetR/AcrR family transcriptional regulator</fullName>
    </submittedName>
</protein>
<dbReference type="OrthoDB" id="3766519at2"/>
<keyword evidence="7" id="KW-1185">Reference proteome</keyword>
<dbReference type="Gene3D" id="1.10.357.10">
    <property type="entry name" value="Tetracycline Repressor, domain 2"/>
    <property type="match status" value="1"/>
</dbReference>
<dbReference type="PROSITE" id="PS50977">
    <property type="entry name" value="HTH_TETR_2"/>
    <property type="match status" value="1"/>
</dbReference>
<dbReference type="GO" id="GO:0000976">
    <property type="term" value="F:transcription cis-regulatory region binding"/>
    <property type="evidence" value="ECO:0007669"/>
    <property type="project" value="TreeGrafter"/>
</dbReference>
<name>A0A3P3W1W3_9MICO</name>
<dbReference type="EMBL" id="RQVS01000002">
    <property type="protein sequence ID" value="RRJ88338.1"/>
    <property type="molecule type" value="Genomic_DNA"/>
</dbReference>
<dbReference type="Pfam" id="PF00440">
    <property type="entry name" value="TetR_N"/>
    <property type="match status" value="1"/>
</dbReference>
<dbReference type="InterPro" id="IPR050109">
    <property type="entry name" value="HTH-type_TetR-like_transc_reg"/>
</dbReference>
<proteinExistence type="predicted"/>
<dbReference type="SUPFAM" id="SSF46689">
    <property type="entry name" value="Homeodomain-like"/>
    <property type="match status" value="1"/>
</dbReference>
<dbReference type="GO" id="GO:0003700">
    <property type="term" value="F:DNA-binding transcription factor activity"/>
    <property type="evidence" value="ECO:0007669"/>
    <property type="project" value="TreeGrafter"/>
</dbReference>
<gene>
    <name evidence="6" type="ORF">EG850_02545</name>
</gene>
<comment type="caution">
    <text evidence="6">The sequence shown here is derived from an EMBL/GenBank/DDBJ whole genome shotgun (WGS) entry which is preliminary data.</text>
</comment>
<evidence type="ECO:0000259" key="5">
    <source>
        <dbReference type="PROSITE" id="PS50977"/>
    </source>
</evidence>
<evidence type="ECO:0000256" key="4">
    <source>
        <dbReference type="PROSITE-ProRule" id="PRU00335"/>
    </source>
</evidence>
<keyword evidence="2 4" id="KW-0238">DNA-binding</keyword>
<dbReference type="InterPro" id="IPR001647">
    <property type="entry name" value="HTH_TetR"/>
</dbReference>
<sequence>MTTTTPPAEPRERILKYALTEFASRGYEAASLARIAELADATKQNLLYHFGTKGALLHAVLEPVLAQVAEVSEELRDPNSTIDPALAVIDVLLENRTAAELVLFHLSTLPDKTITASVLDLFELVAARLAPGDPTAPLRTIIALTGMAYAIAAHERPELDRIVPRYRPEMEFADREQLAALLRQMTGTEMTGTELSRITLSSICSNDDEN</sequence>
<dbReference type="PANTHER" id="PTHR30055">
    <property type="entry name" value="HTH-TYPE TRANSCRIPTIONAL REGULATOR RUTR"/>
    <property type="match status" value="1"/>
</dbReference>
<evidence type="ECO:0000256" key="3">
    <source>
        <dbReference type="ARBA" id="ARBA00023163"/>
    </source>
</evidence>
<organism evidence="6 7">
    <name type="scientific">Gulosibacter macacae</name>
    <dbReference type="NCBI Taxonomy" id="2488791"/>
    <lineage>
        <taxon>Bacteria</taxon>
        <taxon>Bacillati</taxon>
        <taxon>Actinomycetota</taxon>
        <taxon>Actinomycetes</taxon>
        <taxon>Micrococcales</taxon>
        <taxon>Microbacteriaceae</taxon>
        <taxon>Gulosibacter</taxon>
    </lineage>
</organism>
<accession>A0A3P3W1W3</accession>
<keyword evidence="3" id="KW-0804">Transcription</keyword>
<dbReference type="AlphaFoldDB" id="A0A3P3W1W3"/>
<evidence type="ECO:0000313" key="7">
    <source>
        <dbReference type="Proteomes" id="UP000274391"/>
    </source>
</evidence>
<evidence type="ECO:0000313" key="6">
    <source>
        <dbReference type="EMBL" id="RRJ88338.1"/>
    </source>
</evidence>
<feature type="DNA-binding region" description="H-T-H motif" evidence="4">
    <location>
        <begin position="31"/>
        <end position="50"/>
    </location>
</feature>
<dbReference type="Proteomes" id="UP000274391">
    <property type="component" value="Unassembled WGS sequence"/>
</dbReference>
<feature type="domain" description="HTH tetR-type" evidence="5">
    <location>
        <begin position="8"/>
        <end position="68"/>
    </location>
</feature>
<dbReference type="PANTHER" id="PTHR30055:SF234">
    <property type="entry name" value="HTH-TYPE TRANSCRIPTIONAL REGULATOR BETI"/>
    <property type="match status" value="1"/>
</dbReference>
<keyword evidence="1" id="KW-0805">Transcription regulation</keyword>
<dbReference type="InterPro" id="IPR009057">
    <property type="entry name" value="Homeodomain-like_sf"/>
</dbReference>
<reference evidence="6 7" key="1">
    <citation type="submission" date="2018-11" db="EMBL/GenBank/DDBJ databases">
        <title>YIM 102482-1 draft genome.</title>
        <authorList>
            <person name="Li G."/>
            <person name="Jiang Y."/>
        </authorList>
    </citation>
    <scope>NUCLEOTIDE SEQUENCE [LARGE SCALE GENOMIC DNA]</scope>
    <source>
        <strain evidence="6 7">YIM 102482-1</strain>
    </source>
</reference>
<evidence type="ECO:0000256" key="1">
    <source>
        <dbReference type="ARBA" id="ARBA00023015"/>
    </source>
</evidence>
<evidence type="ECO:0000256" key="2">
    <source>
        <dbReference type="ARBA" id="ARBA00023125"/>
    </source>
</evidence>